<dbReference type="Gene3D" id="3.40.190.10">
    <property type="entry name" value="Periplasmic binding protein-like II"/>
    <property type="match status" value="2"/>
</dbReference>
<dbReference type="RefSeq" id="WP_380693609.1">
    <property type="nucleotide sequence ID" value="NZ_JBHRYR010000002.1"/>
</dbReference>
<dbReference type="InterPro" id="IPR000847">
    <property type="entry name" value="LysR_HTH_N"/>
</dbReference>
<evidence type="ECO:0000256" key="4">
    <source>
        <dbReference type="ARBA" id="ARBA00023163"/>
    </source>
</evidence>
<name>A0ABV7ZTV7_9GAMM</name>
<dbReference type="SUPFAM" id="SSF53850">
    <property type="entry name" value="Periplasmic binding protein-like II"/>
    <property type="match status" value="1"/>
</dbReference>
<dbReference type="PROSITE" id="PS50931">
    <property type="entry name" value="HTH_LYSR"/>
    <property type="match status" value="1"/>
</dbReference>
<dbReference type="InterPro" id="IPR036390">
    <property type="entry name" value="WH_DNA-bd_sf"/>
</dbReference>
<organism evidence="6 7">
    <name type="scientific">Saccharospirillum mangrovi</name>
    <dbReference type="NCBI Taxonomy" id="2161747"/>
    <lineage>
        <taxon>Bacteria</taxon>
        <taxon>Pseudomonadati</taxon>
        <taxon>Pseudomonadota</taxon>
        <taxon>Gammaproteobacteria</taxon>
        <taxon>Oceanospirillales</taxon>
        <taxon>Saccharospirillaceae</taxon>
        <taxon>Saccharospirillum</taxon>
    </lineage>
</organism>
<evidence type="ECO:0000259" key="5">
    <source>
        <dbReference type="PROSITE" id="PS50931"/>
    </source>
</evidence>
<evidence type="ECO:0000313" key="6">
    <source>
        <dbReference type="EMBL" id="MFC3851988.1"/>
    </source>
</evidence>
<keyword evidence="3" id="KW-0238">DNA-binding</keyword>
<dbReference type="PANTHER" id="PTHR30419:SF8">
    <property type="entry name" value="NITROGEN ASSIMILATION TRANSCRIPTIONAL ACTIVATOR-RELATED"/>
    <property type="match status" value="1"/>
</dbReference>
<keyword evidence="7" id="KW-1185">Reference proteome</keyword>
<dbReference type="Pfam" id="PF03466">
    <property type="entry name" value="LysR_substrate"/>
    <property type="match status" value="1"/>
</dbReference>
<dbReference type="SUPFAM" id="SSF46785">
    <property type="entry name" value="Winged helix' DNA-binding domain"/>
    <property type="match status" value="1"/>
</dbReference>
<gene>
    <name evidence="6" type="primary">pcaQ</name>
    <name evidence="6" type="ORF">ACFOOG_03990</name>
</gene>
<evidence type="ECO:0000256" key="3">
    <source>
        <dbReference type="ARBA" id="ARBA00023125"/>
    </source>
</evidence>
<evidence type="ECO:0000256" key="1">
    <source>
        <dbReference type="ARBA" id="ARBA00009437"/>
    </source>
</evidence>
<comment type="caution">
    <text evidence="6">The sequence shown here is derived from an EMBL/GenBank/DDBJ whole genome shotgun (WGS) entry which is preliminary data.</text>
</comment>
<dbReference type="PANTHER" id="PTHR30419">
    <property type="entry name" value="HTH-TYPE TRANSCRIPTIONAL REGULATOR YBHD"/>
    <property type="match status" value="1"/>
</dbReference>
<reference evidence="7" key="1">
    <citation type="journal article" date="2019" name="Int. J. Syst. Evol. Microbiol.">
        <title>The Global Catalogue of Microorganisms (GCM) 10K type strain sequencing project: providing services to taxonomists for standard genome sequencing and annotation.</title>
        <authorList>
            <consortium name="The Broad Institute Genomics Platform"/>
            <consortium name="The Broad Institute Genome Sequencing Center for Infectious Disease"/>
            <person name="Wu L."/>
            <person name="Ma J."/>
        </authorList>
    </citation>
    <scope>NUCLEOTIDE SEQUENCE [LARGE SCALE GENOMIC DNA]</scope>
    <source>
        <strain evidence="7">IBRC 10765</strain>
    </source>
</reference>
<keyword evidence="2" id="KW-0805">Transcription regulation</keyword>
<dbReference type="EMBL" id="JBHRYR010000002">
    <property type="protein sequence ID" value="MFC3851988.1"/>
    <property type="molecule type" value="Genomic_DNA"/>
</dbReference>
<proteinExistence type="inferred from homology"/>
<evidence type="ECO:0000256" key="2">
    <source>
        <dbReference type="ARBA" id="ARBA00023015"/>
    </source>
</evidence>
<comment type="similarity">
    <text evidence="1">Belongs to the LysR transcriptional regulatory family.</text>
</comment>
<accession>A0ABV7ZTV7</accession>
<keyword evidence="4" id="KW-0804">Transcription</keyword>
<dbReference type="PRINTS" id="PR00039">
    <property type="entry name" value="HTHLYSR"/>
</dbReference>
<dbReference type="InterPro" id="IPR012787">
    <property type="entry name" value="TF_PcaQ"/>
</dbReference>
<dbReference type="InterPro" id="IPR036388">
    <property type="entry name" value="WH-like_DNA-bd_sf"/>
</dbReference>
<dbReference type="NCBIfam" id="TIGR02424">
    <property type="entry name" value="TF_pcaQ"/>
    <property type="match status" value="1"/>
</dbReference>
<feature type="domain" description="HTH lysR-type" evidence="5">
    <location>
        <begin position="6"/>
        <end position="63"/>
    </location>
</feature>
<dbReference type="Gene3D" id="1.10.10.10">
    <property type="entry name" value="Winged helix-like DNA-binding domain superfamily/Winged helix DNA-binding domain"/>
    <property type="match status" value="1"/>
</dbReference>
<protein>
    <submittedName>
        <fullName evidence="6">Pca operon transcription factor PcaQ</fullName>
    </submittedName>
</protein>
<dbReference type="InterPro" id="IPR050950">
    <property type="entry name" value="HTH-type_LysR_regulators"/>
</dbReference>
<dbReference type="Proteomes" id="UP001595617">
    <property type="component" value="Unassembled WGS sequence"/>
</dbReference>
<dbReference type="Pfam" id="PF00126">
    <property type="entry name" value="HTH_1"/>
    <property type="match status" value="1"/>
</dbReference>
<evidence type="ECO:0000313" key="7">
    <source>
        <dbReference type="Proteomes" id="UP001595617"/>
    </source>
</evidence>
<dbReference type="InterPro" id="IPR005119">
    <property type="entry name" value="LysR_subst-bd"/>
</dbReference>
<sequence>MIDNRIKFRHLQCFIEVVRQGGVVKAASHLSLTQPAVSKKIRELEDMLNVELLDRQKRGVVLTRHGEIFLRHALSSTSALHEGILSVERASNEAHPPISIGALPTVAARIMPAAIACFKQRMPNTSVNIITGPTPVLLDRLRVSELDVIIGRLAEPDQMQGLLFEQLYLERITIAVRPGHAALVSGLDPFALLATYPVIMPAGDSIIHNSVERFLIAHGITLNKNQVETNSHAFGRAYVMDTDAVWLISRGAVVRDFEEGALIEVPVDTRDILGPVGFSRRVGADISDALAFLSECVRAVSTTVTDDQIAGI</sequence>